<organism evidence="8 9">
    <name type="scientific">Marivirga atlantica</name>
    <dbReference type="NCBI Taxonomy" id="1548457"/>
    <lineage>
        <taxon>Bacteria</taxon>
        <taxon>Pseudomonadati</taxon>
        <taxon>Bacteroidota</taxon>
        <taxon>Cytophagia</taxon>
        <taxon>Cytophagales</taxon>
        <taxon>Marivirgaceae</taxon>
        <taxon>Marivirga</taxon>
    </lineage>
</organism>
<gene>
    <name evidence="8" type="ORF">JKP34_06085</name>
</gene>
<evidence type="ECO:0000256" key="4">
    <source>
        <dbReference type="PROSITE-ProRule" id="PRU00339"/>
    </source>
</evidence>
<evidence type="ECO:0000259" key="7">
    <source>
        <dbReference type="PROSITE" id="PS51123"/>
    </source>
</evidence>
<dbReference type="PANTHER" id="PTHR30329:SF21">
    <property type="entry name" value="LIPOPROTEIN YIAD-RELATED"/>
    <property type="match status" value="1"/>
</dbReference>
<dbReference type="EMBL" id="JAERQG010000001">
    <property type="protein sequence ID" value="MBL0764812.1"/>
    <property type="molecule type" value="Genomic_DNA"/>
</dbReference>
<dbReference type="SUPFAM" id="SSF82171">
    <property type="entry name" value="DPP6 N-terminal domain-like"/>
    <property type="match status" value="1"/>
</dbReference>
<dbReference type="InterPro" id="IPR006664">
    <property type="entry name" value="OMP_bac"/>
</dbReference>
<evidence type="ECO:0000313" key="9">
    <source>
        <dbReference type="Proteomes" id="UP000642920"/>
    </source>
</evidence>
<evidence type="ECO:0000256" key="3">
    <source>
        <dbReference type="ARBA" id="ARBA00023237"/>
    </source>
</evidence>
<keyword evidence="4" id="KW-0802">TPR repeat</keyword>
<evidence type="ECO:0000256" key="6">
    <source>
        <dbReference type="SAM" id="SignalP"/>
    </source>
</evidence>
<dbReference type="InterPro" id="IPR036737">
    <property type="entry name" value="OmpA-like_sf"/>
</dbReference>
<reference evidence="8" key="1">
    <citation type="submission" date="2021-01" db="EMBL/GenBank/DDBJ databases">
        <title>Marivirga sp. nov., isolated from intertidal surface sediments.</title>
        <authorList>
            <person name="Zhang M."/>
        </authorList>
    </citation>
    <scope>NUCLEOTIDE SEQUENCE</scope>
    <source>
        <strain evidence="8">SM1354</strain>
    </source>
</reference>
<keyword evidence="6" id="KW-0732">Signal</keyword>
<protein>
    <submittedName>
        <fullName evidence="8">PD40 domain-containing protein</fullName>
    </submittedName>
</protein>
<dbReference type="AlphaFoldDB" id="A0A937A6X2"/>
<dbReference type="InterPro" id="IPR011990">
    <property type="entry name" value="TPR-like_helical_dom_sf"/>
</dbReference>
<dbReference type="InterPro" id="IPR011042">
    <property type="entry name" value="6-blade_b-propeller_TolB-like"/>
</dbReference>
<comment type="subcellular location">
    <subcellularLocation>
        <location evidence="1">Cell outer membrane</location>
    </subcellularLocation>
</comment>
<dbReference type="InterPro" id="IPR050330">
    <property type="entry name" value="Bact_OuterMem_StrucFunc"/>
</dbReference>
<feature type="repeat" description="TPR" evidence="4">
    <location>
        <begin position="24"/>
        <end position="57"/>
    </location>
</feature>
<dbReference type="PROSITE" id="PS50005">
    <property type="entry name" value="TPR"/>
    <property type="match status" value="1"/>
</dbReference>
<dbReference type="CDD" id="cd07185">
    <property type="entry name" value="OmpA_C-like"/>
    <property type="match status" value="1"/>
</dbReference>
<feature type="domain" description="OmpA-like" evidence="7">
    <location>
        <begin position="655"/>
        <end position="769"/>
    </location>
</feature>
<evidence type="ECO:0000256" key="1">
    <source>
        <dbReference type="ARBA" id="ARBA00004442"/>
    </source>
</evidence>
<dbReference type="Pfam" id="PF07676">
    <property type="entry name" value="PD40"/>
    <property type="match status" value="3"/>
</dbReference>
<dbReference type="InterPro" id="IPR011659">
    <property type="entry name" value="WD40"/>
</dbReference>
<evidence type="ECO:0000256" key="5">
    <source>
        <dbReference type="PROSITE-ProRule" id="PRU00473"/>
    </source>
</evidence>
<evidence type="ECO:0000256" key="2">
    <source>
        <dbReference type="ARBA" id="ARBA00023136"/>
    </source>
</evidence>
<dbReference type="Gene3D" id="2.120.10.30">
    <property type="entry name" value="TolB, C-terminal domain"/>
    <property type="match status" value="1"/>
</dbReference>
<dbReference type="SUPFAM" id="SSF103088">
    <property type="entry name" value="OmpA-like"/>
    <property type="match status" value="1"/>
</dbReference>
<keyword evidence="9" id="KW-1185">Reference proteome</keyword>
<dbReference type="Proteomes" id="UP000642920">
    <property type="component" value="Unassembled WGS sequence"/>
</dbReference>
<dbReference type="GO" id="GO:0009279">
    <property type="term" value="C:cell outer membrane"/>
    <property type="evidence" value="ECO:0007669"/>
    <property type="project" value="UniProtKB-SubCell"/>
</dbReference>
<dbReference type="RefSeq" id="WP_201918736.1">
    <property type="nucleotide sequence ID" value="NZ_JAERQG010000001.1"/>
</dbReference>
<dbReference type="PRINTS" id="PR01021">
    <property type="entry name" value="OMPADOMAIN"/>
</dbReference>
<dbReference type="Gene3D" id="1.25.40.10">
    <property type="entry name" value="Tetratricopeptide repeat domain"/>
    <property type="match status" value="1"/>
</dbReference>
<dbReference type="PROSITE" id="PS51123">
    <property type="entry name" value="OMPA_2"/>
    <property type="match status" value="1"/>
</dbReference>
<keyword evidence="3" id="KW-0998">Cell outer membrane</keyword>
<evidence type="ECO:0000313" key="8">
    <source>
        <dbReference type="EMBL" id="MBL0764812.1"/>
    </source>
</evidence>
<dbReference type="Pfam" id="PF00691">
    <property type="entry name" value="OmpA"/>
    <property type="match status" value="1"/>
</dbReference>
<dbReference type="InterPro" id="IPR019734">
    <property type="entry name" value="TPR_rpt"/>
</dbReference>
<sequence length="773" mass="87211">MKKLFFTLLFFASALAVLGQQSKIDDLIYRGENYFKIENYDAAIPQLNEAVELGSKEPYVLYMLGVSYLKQPNATDQLKSIKSFETLDRMNNFQNVPNEVYYYMAQAYHKNLQLEKAEKYYDKYLSLIKGKDAKLEDEVSLQKQKSQNAVRLLNDKKEIDIVRMAPPINTEYTEYNPVVSADQSIMAFTTLRPGERGGRAVEEVYTATSSSGGNWGDLTKVSFNTNENVGTAGISPDGQQMLVFIGSGNKGNIYIMNKEGDKWSTPAPLKGLNSTSLESTASITPDGKMIYFASNRPGGFGGMDIYVAEKLANGSWGNVKNLGPNINSKYDEDAPFIHPDMKTLYFTSNGMGSMGGRDIFKSVKLGGKWDAPQNMGYPINTPLDDNYFTLTADGSRGFFSSDRQGGYGGQDIYTFEMPEQYANIPLTMLKGKITAGDEEKPVPTKIKLIDNENNTKVDYVYDPDPKTGNYLIILPPGKNYDLIIESEGYLPYTLNINVPNQTYFYELYQKINLKLIKQFDVVVGQEVTVNNAFYDTKQSQQYNPRQANEAMLVQNDSLDVYDMMDAIIATEDTAAFNYLMDLMYTVNPVDDVDFSSNSDEMEVASRTYYYDESDTTTLKSRNVEGETIYSLPTMYVTEEAEKQKEDKSKSASVNYDKSLLEPIYKIYFDVGQAQLKDEYKSKLQQIYDILQDNEELGIQISGYASAEGDPEFNRKLSNKRAIEVLNFFNLKANGIVRRRIIAKGYGATQADSQNPEENRRVEVQIVDLNKAER</sequence>
<keyword evidence="2 5" id="KW-0472">Membrane</keyword>
<dbReference type="InterPro" id="IPR006665">
    <property type="entry name" value="OmpA-like"/>
</dbReference>
<feature type="chain" id="PRO_5036784229" evidence="6">
    <location>
        <begin position="20"/>
        <end position="773"/>
    </location>
</feature>
<comment type="caution">
    <text evidence="8">The sequence shown here is derived from an EMBL/GenBank/DDBJ whole genome shotgun (WGS) entry which is preliminary data.</text>
</comment>
<name>A0A937A6X2_9BACT</name>
<accession>A0A937A6X2</accession>
<dbReference type="SUPFAM" id="SSF48452">
    <property type="entry name" value="TPR-like"/>
    <property type="match status" value="1"/>
</dbReference>
<feature type="signal peptide" evidence="6">
    <location>
        <begin position="1"/>
        <end position="19"/>
    </location>
</feature>
<proteinExistence type="predicted"/>
<dbReference type="Gene3D" id="3.30.1330.60">
    <property type="entry name" value="OmpA-like domain"/>
    <property type="match status" value="1"/>
</dbReference>
<dbReference type="PANTHER" id="PTHR30329">
    <property type="entry name" value="STATOR ELEMENT OF FLAGELLAR MOTOR COMPLEX"/>
    <property type="match status" value="1"/>
</dbReference>